<evidence type="ECO:0000313" key="1">
    <source>
        <dbReference type="EMBL" id="SHH33614.1"/>
    </source>
</evidence>
<dbReference type="EMBL" id="FQXI01000006">
    <property type="protein sequence ID" value="SHH33614.1"/>
    <property type="molecule type" value="Genomic_DNA"/>
</dbReference>
<evidence type="ECO:0000313" key="2">
    <source>
        <dbReference type="Proteomes" id="UP000184032"/>
    </source>
</evidence>
<dbReference type="RefSeq" id="WP_073184544.1">
    <property type="nucleotide sequence ID" value="NZ_FQXI01000006.1"/>
</dbReference>
<dbReference type="STRING" id="1120995.SAMN02745245_01119"/>
<dbReference type="AlphaFoldDB" id="A0A1M5S542"/>
<accession>A0A1M5S542</accession>
<reference evidence="1 2" key="1">
    <citation type="submission" date="2016-11" db="EMBL/GenBank/DDBJ databases">
        <authorList>
            <person name="Jaros S."/>
            <person name="Januszkiewicz K."/>
            <person name="Wedrychowicz H."/>
        </authorList>
    </citation>
    <scope>NUCLEOTIDE SEQUENCE [LARGE SCALE GENOMIC DNA]</scope>
    <source>
        <strain evidence="1 2">DSM 21120</strain>
    </source>
</reference>
<organism evidence="1 2">
    <name type="scientific">Anaerosphaera aminiphila DSM 21120</name>
    <dbReference type="NCBI Taxonomy" id="1120995"/>
    <lineage>
        <taxon>Bacteria</taxon>
        <taxon>Bacillati</taxon>
        <taxon>Bacillota</taxon>
        <taxon>Tissierellia</taxon>
        <taxon>Tissierellales</taxon>
        <taxon>Peptoniphilaceae</taxon>
        <taxon>Anaerosphaera</taxon>
    </lineage>
</organism>
<dbReference type="OrthoDB" id="39946at2"/>
<keyword evidence="2" id="KW-1185">Reference proteome</keyword>
<protein>
    <submittedName>
        <fullName evidence="1">Uncharacterized protein</fullName>
    </submittedName>
</protein>
<gene>
    <name evidence="1" type="ORF">SAMN02745245_01119</name>
</gene>
<sequence>MSSTKIQVGIGFITGRKTFSDVVGAYINAWKSNSSGEECPIEVNLFVVTDFQYTDTTEEDYIIRDKNVLNSINKIYYLDKEVIDREVKYLLKDVLDSEEEAALIFGDGYAKMRNQILYFAKKENMDYLIFFDDDEYPLACLKEGEHLLWAGQDPISTHVKHLQSSDMTNGFHCGYISPIPKIEYNDVFREEDFKNLIESVSNDILSWDSVKEVLEQDGITYAQREKLNIYSEKEVMEANGMKFISGGNLGFNLDSIHTLFPFYNPPGARGEDTFLSTCLQDITLFKIPLYTFHDGFLFYPNILKGALPIEFPHAIKSSNQMISRFRKALIGWIRYKPLFLFITQRDSYDEEISKIYSSLESILPKLCKYFDDDRFYTMLSELNYYNEHVEEHFEDFNNTKNVWQKLMHYLDS</sequence>
<dbReference type="Proteomes" id="UP000184032">
    <property type="component" value="Unassembled WGS sequence"/>
</dbReference>
<name>A0A1M5S542_9FIRM</name>
<proteinExistence type="predicted"/>